<dbReference type="PATRIC" id="fig|935700.4.peg.3552"/>
<dbReference type="InterPro" id="IPR036691">
    <property type="entry name" value="Endo/exonu/phosph_ase_sf"/>
</dbReference>
<keyword evidence="2" id="KW-0378">Hydrolase</keyword>
<evidence type="ECO:0000313" key="2">
    <source>
        <dbReference type="EMBL" id="KIT15115.1"/>
    </source>
</evidence>
<dbReference type="OrthoDB" id="9813425at2"/>
<dbReference type="PANTHER" id="PTHR14859">
    <property type="entry name" value="CALCOFLUOR WHITE HYPERSENSITIVE PROTEIN PRECURSOR"/>
    <property type="match status" value="1"/>
</dbReference>
<dbReference type="GO" id="GO:0006506">
    <property type="term" value="P:GPI anchor biosynthetic process"/>
    <property type="evidence" value="ECO:0007669"/>
    <property type="project" value="TreeGrafter"/>
</dbReference>
<dbReference type="InterPro" id="IPR051916">
    <property type="entry name" value="GPI-anchor_lipid_remodeler"/>
</dbReference>
<dbReference type="RefSeq" id="WP_043920173.1">
    <property type="nucleotide sequence ID" value="NZ_FZPF01000001.1"/>
</dbReference>
<feature type="domain" description="Endonuclease/exonuclease/phosphatase" evidence="1">
    <location>
        <begin position="4"/>
        <end position="207"/>
    </location>
</feature>
<reference evidence="2 3" key="1">
    <citation type="submission" date="2015-02" db="EMBL/GenBank/DDBJ databases">
        <title>Genome Sequence of Jannaschia aquimarina DSM28248, a member of the Roseobacter clade.</title>
        <authorList>
            <person name="Voget S."/>
            <person name="Daniel R."/>
        </authorList>
    </citation>
    <scope>NUCLEOTIDE SEQUENCE [LARGE SCALE GENOMIC DNA]</scope>
    <source>
        <strain evidence="2 3">GSW-M26</strain>
    </source>
</reference>
<sequence length="217" mass="24032">MRIVSWNVRKAVGLDWRRDPDRVLHVLEELRPDIVLLQEADKRLGRRPAALPPAKVERAGFHVVDAAPGPSLGWHGNAILSRGMLRPKTLRTLDLPGLEPRGAIFVEVGDIWLCGTHLGLRRRDRKAQIRMLMDASPERCVIGGDLNEWSRDPAVLGIGDPWRMVIPGPSFHAARPRLPLDRFISRGVRLTGARVVPPASALGASDHLPVIAEISQE</sequence>
<dbReference type="Gene3D" id="3.60.10.10">
    <property type="entry name" value="Endonuclease/exonuclease/phosphatase"/>
    <property type="match status" value="1"/>
</dbReference>
<comment type="caution">
    <text evidence="2">The sequence shown here is derived from an EMBL/GenBank/DDBJ whole genome shotgun (WGS) entry which is preliminary data.</text>
</comment>
<protein>
    <submittedName>
        <fullName evidence="2">Endonuclease/Exonuclease/phosphatase family protein</fullName>
    </submittedName>
</protein>
<dbReference type="AlphaFoldDB" id="A0A0D1EGY9"/>
<dbReference type="SUPFAM" id="SSF56219">
    <property type="entry name" value="DNase I-like"/>
    <property type="match status" value="1"/>
</dbReference>
<dbReference type="EMBL" id="JYFE01000060">
    <property type="protein sequence ID" value="KIT15115.1"/>
    <property type="molecule type" value="Genomic_DNA"/>
</dbReference>
<name>A0A0D1EGY9_9RHOB</name>
<dbReference type="Pfam" id="PF03372">
    <property type="entry name" value="Exo_endo_phos"/>
    <property type="match status" value="1"/>
</dbReference>
<keyword evidence="2" id="KW-0255">Endonuclease</keyword>
<dbReference type="GO" id="GO:0016020">
    <property type="term" value="C:membrane"/>
    <property type="evidence" value="ECO:0007669"/>
    <property type="project" value="GOC"/>
</dbReference>
<dbReference type="GO" id="GO:0004519">
    <property type="term" value="F:endonuclease activity"/>
    <property type="evidence" value="ECO:0007669"/>
    <property type="project" value="UniProtKB-KW"/>
</dbReference>
<keyword evidence="2" id="KW-0540">Nuclease</keyword>
<keyword evidence="3" id="KW-1185">Reference proteome</keyword>
<evidence type="ECO:0000259" key="1">
    <source>
        <dbReference type="Pfam" id="PF03372"/>
    </source>
</evidence>
<dbReference type="PANTHER" id="PTHR14859:SF15">
    <property type="entry name" value="ENDONUCLEASE_EXONUCLEASE_PHOSPHATASE DOMAIN-CONTAINING PROTEIN"/>
    <property type="match status" value="1"/>
</dbReference>
<accession>A0A0D1EGY9</accession>
<proteinExistence type="predicted"/>
<dbReference type="Proteomes" id="UP000032232">
    <property type="component" value="Unassembled WGS sequence"/>
</dbReference>
<gene>
    <name evidence="2" type="ORF">jaqu_34430</name>
</gene>
<organism evidence="2 3">
    <name type="scientific">Jannaschia aquimarina</name>
    <dbReference type="NCBI Taxonomy" id="935700"/>
    <lineage>
        <taxon>Bacteria</taxon>
        <taxon>Pseudomonadati</taxon>
        <taxon>Pseudomonadota</taxon>
        <taxon>Alphaproteobacteria</taxon>
        <taxon>Rhodobacterales</taxon>
        <taxon>Roseobacteraceae</taxon>
        <taxon>Jannaschia</taxon>
    </lineage>
</organism>
<keyword evidence="2" id="KW-0269">Exonuclease</keyword>
<evidence type="ECO:0000313" key="3">
    <source>
        <dbReference type="Proteomes" id="UP000032232"/>
    </source>
</evidence>
<dbReference type="InterPro" id="IPR005135">
    <property type="entry name" value="Endo/exonuclease/phosphatase"/>
</dbReference>
<dbReference type="GO" id="GO:0004527">
    <property type="term" value="F:exonuclease activity"/>
    <property type="evidence" value="ECO:0007669"/>
    <property type="project" value="UniProtKB-KW"/>
</dbReference>
<dbReference type="STRING" id="935700.jaqu_34430"/>